<dbReference type="Gene3D" id="2.40.170.20">
    <property type="entry name" value="TonB-dependent receptor, beta-barrel domain"/>
    <property type="match status" value="2"/>
</dbReference>
<evidence type="ECO:0000256" key="7">
    <source>
        <dbReference type="ARBA" id="ARBA00023136"/>
    </source>
</evidence>
<evidence type="ECO:0000256" key="2">
    <source>
        <dbReference type="ARBA" id="ARBA00009810"/>
    </source>
</evidence>
<keyword evidence="9" id="KW-0998">Cell outer membrane</keyword>
<dbReference type="EMBL" id="CP059567">
    <property type="protein sequence ID" value="QMT39903.1"/>
    <property type="molecule type" value="Genomic_DNA"/>
</dbReference>
<keyword evidence="8 14" id="KW-0675">Receptor</keyword>
<protein>
    <submittedName>
        <fullName evidence="14">TonB-dependent receptor</fullName>
    </submittedName>
</protein>
<dbReference type="InterPro" id="IPR000531">
    <property type="entry name" value="Beta-barrel_TonB"/>
</dbReference>
<evidence type="ECO:0000256" key="10">
    <source>
        <dbReference type="RuleBase" id="RU003357"/>
    </source>
</evidence>
<organism evidence="14 15">
    <name type="scientific">Neisseria shayeganii</name>
    <dbReference type="NCBI Taxonomy" id="607712"/>
    <lineage>
        <taxon>Bacteria</taxon>
        <taxon>Pseudomonadati</taxon>
        <taxon>Pseudomonadota</taxon>
        <taxon>Betaproteobacteria</taxon>
        <taxon>Neisseriales</taxon>
        <taxon>Neisseriaceae</taxon>
        <taxon>Neisseria</taxon>
    </lineage>
</organism>
<keyword evidence="7 10" id="KW-0472">Membrane</keyword>
<evidence type="ECO:0000313" key="14">
    <source>
        <dbReference type="EMBL" id="QMT39903.1"/>
    </source>
</evidence>
<name>A0A7D7N599_9NEIS</name>
<evidence type="ECO:0000256" key="5">
    <source>
        <dbReference type="ARBA" id="ARBA00022692"/>
    </source>
</evidence>
<dbReference type="AlphaFoldDB" id="A0A7D7N599"/>
<keyword evidence="3" id="KW-0813">Transport</keyword>
<feature type="domain" description="TonB-dependent receptor plug" evidence="13">
    <location>
        <begin position="93"/>
        <end position="191"/>
    </location>
</feature>
<keyword evidence="11" id="KW-0732">Signal</keyword>
<dbReference type="Pfam" id="PF00593">
    <property type="entry name" value="TonB_dep_Rec_b-barrel"/>
    <property type="match status" value="1"/>
</dbReference>
<evidence type="ECO:0000256" key="4">
    <source>
        <dbReference type="ARBA" id="ARBA00022452"/>
    </source>
</evidence>
<evidence type="ECO:0000256" key="6">
    <source>
        <dbReference type="ARBA" id="ARBA00023077"/>
    </source>
</evidence>
<dbReference type="RefSeq" id="WP_182121667.1">
    <property type="nucleotide sequence ID" value="NZ_CP059567.1"/>
</dbReference>
<sequence length="1120" mass="127664">MAVRRFPPCLSPKPIIVALATAYLAMPAYAADNTETKEETHPPAAYLDAAADGTEASNETTLPTIVVEGRRIPKDEIGHSRVYTRDISNVYKGRREIETYRGNSVSDLISGMVGVHSGDSRNSGAIDPNIRGVQGQGRIPVTVDGTEQSITVWRGYAGVNNRNYVDPNIISSVYVEKGPSLNREVRSGIGGAMAMKTIDADDIVPEGQKYGLEVRVETGNNSIEPLKNIYGNSVDYRTLSSPNDVTGGMWRLYFGKGDRQAQRFDGQNKFFGDRAFRIAAATKQENFDAMLAYAYRNKGNYFSGKNGGEDYGQGKDPNTPLSQIMTQNRDPYMPWIALLYHPGGEVTNTSLNTRSWLGKFTLRPAEGHTLKLGLRHTHTRFGEVMPSRLGVTPDTFGTVLQWPEAWVKQQAYNLDWRWKPQDSRWIDLNASLWTTRTRSKTNSAGGAPGDVLYIDTQFSGDRNQYDQFMSLSVDDFRNMGLDPAAMGIDIQDPNWREVLIERLRAMGVPVPNKPDPADYLKNVDNRFNTIAGEAYHAQNNRVGFQLSNRMRLRDNLELTLMGDIQYETLKGHSNFDEFFNNPNKTFSDGLQATNNGSDPINYNTQTYNVAAPRSGRRQEVNFGFNFRYRPFSWLTIEAGARQSRSEVRDENLQSFINRLKEANPNYKPSMTLGERVRYAQIASPEQLDLYNRFKQQWDQHGNGASDLDPEVKEWFDQGLHRTVTVLRHKETGEDLFVEGVDRLWKLDSYGRLHYKDHPNFSTDWDAQAVNPLDGRTVRRIYRCDKDEFEERYTNYGVECPNVKPGGEVTTEKELNDQEVAELSRRYGRSRWLPMLGLTAQIGDRGRLYARYAETVRFPSIFEGTVGFSTQLDLSKYRTLQPERGKNWEVGYVHDFTGLLPQARYADMRLGYFHNTTRNIYDRDDKYIIQQYDKQIRTGVEFQSRADFGRIFADLAVTRNLKNQVCDDAVWRSVITGEEQRLRCFNGGMAENGYLQHMVAPRWSVVANLGARFWDEKLEVGSRLTYHSRVYDTRDKSAREDCFAHWPGDKSHCEQRFGGGSAVRWQPVALWDAYVRYRINKHFSAELSGTNLTNRYYLDPLSRSFMPGPGRSIRLGISGKW</sequence>
<comment type="similarity">
    <text evidence="2 10">Belongs to the TonB-dependent receptor family.</text>
</comment>
<feature type="domain" description="TonB-dependent receptor-like beta-barrel" evidence="12">
    <location>
        <begin position="583"/>
        <end position="1091"/>
    </location>
</feature>
<evidence type="ECO:0000256" key="1">
    <source>
        <dbReference type="ARBA" id="ARBA00004571"/>
    </source>
</evidence>
<dbReference type="InterPro" id="IPR039426">
    <property type="entry name" value="TonB-dep_rcpt-like"/>
</dbReference>
<dbReference type="Gene3D" id="2.170.130.10">
    <property type="entry name" value="TonB-dependent receptor, plug domain"/>
    <property type="match status" value="1"/>
</dbReference>
<evidence type="ECO:0000256" key="11">
    <source>
        <dbReference type="SAM" id="SignalP"/>
    </source>
</evidence>
<dbReference type="PANTHER" id="PTHR30069:SF41">
    <property type="entry name" value="HEME_HEMOPEXIN UTILIZATION PROTEIN C"/>
    <property type="match status" value="1"/>
</dbReference>
<keyword evidence="6 10" id="KW-0798">TonB box</keyword>
<comment type="subcellular location">
    <subcellularLocation>
        <location evidence="1">Cell outer membrane</location>
        <topology evidence="1">Multi-pass membrane protein</topology>
    </subcellularLocation>
</comment>
<keyword evidence="4" id="KW-1134">Transmembrane beta strand</keyword>
<accession>A0A7D7N599</accession>
<keyword evidence="5" id="KW-0812">Transmembrane</keyword>
<gene>
    <name evidence="14" type="ORF">H3L94_08530</name>
</gene>
<feature type="signal peptide" evidence="11">
    <location>
        <begin position="1"/>
        <end position="30"/>
    </location>
</feature>
<reference evidence="14 15" key="1">
    <citation type="submission" date="2020-07" db="EMBL/GenBank/DDBJ databases">
        <title>Genomic diversity of species in the Neisseriaceae family.</title>
        <authorList>
            <person name="Vincent A.T."/>
            <person name="Bernet E."/>
            <person name="Veyrier F.J."/>
        </authorList>
    </citation>
    <scope>NUCLEOTIDE SEQUENCE [LARGE SCALE GENOMIC DNA]</scope>
    <source>
        <strain evidence="14 15">DSM 22244</strain>
    </source>
</reference>
<dbReference type="Proteomes" id="UP000514752">
    <property type="component" value="Chromosome"/>
</dbReference>
<dbReference type="InterPro" id="IPR012910">
    <property type="entry name" value="Plug_dom"/>
</dbReference>
<dbReference type="SUPFAM" id="SSF56935">
    <property type="entry name" value="Porins"/>
    <property type="match status" value="1"/>
</dbReference>
<dbReference type="GO" id="GO:0044718">
    <property type="term" value="P:siderophore transmembrane transport"/>
    <property type="evidence" value="ECO:0007669"/>
    <property type="project" value="TreeGrafter"/>
</dbReference>
<proteinExistence type="inferred from homology"/>
<evidence type="ECO:0000259" key="13">
    <source>
        <dbReference type="Pfam" id="PF07715"/>
    </source>
</evidence>
<dbReference type="InterPro" id="IPR037066">
    <property type="entry name" value="Plug_dom_sf"/>
</dbReference>
<evidence type="ECO:0000256" key="3">
    <source>
        <dbReference type="ARBA" id="ARBA00022448"/>
    </source>
</evidence>
<evidence type="ECO:0000256" key="8">
    <source>
        <dbReference type="ARBA" id="ARBA00023170"/>
    </source>
</evidence>
<dbReference type="InterPro" id="IPR036942">
    <property type="entry name" value="Beta-barrel_TonB_sf"/>
</dbReference>
<dbReference type="GO" id="GO:0015344">
    <property type="term" value="F:siderophore uptake transmembrane transporter activity"/>
    <property type="evidence" value="ECO:0007669"/>
    <property type="project" value="TreeGrafter"/>
</dbReference>
<dbReference type="Pfam" id="PF07715">
    <property type="entry name" value="Plug"/>
    <property type="match status" value="1"/>
</dbReference>
<evidence type="ECO:0000313" key="15">
    <source>
        <dbReference type="Proteomes" id="UP000514752"/>
    </source>
</evidence>
<dbReference type="GO" id="GO:0009279">
    <property type="term" value="C:cell outer membrane"/>
    <property type="evidence" value="ECO:0007669"/>
    <property type="project" value="UniProtKB-SubCell"/>
</dbReference>
<evidence type="ECO:0000256" key="9">
    <source>
        <dbReference type="ARBA" id="ARBA00023237"/>
    </source>
</evidence>
<evidence type="ECO:0000259" key="12">
    <source>
        <dbReference type="Pfam" id="PF00593"/>
    </source>
</evidence>
<dbReference type="KEGG" id="nsg:H3L94_08530"/>
<dbReference type="PANTHER" id="PTHR30069">
    <property type="entry name" value="TONB-DEPENDENT OUTER MEMBRANE RECEPTOR"/>
    <property type="match status" value="1"/>
</dbReference>
<feature type="chain" id="PRO_5028167679" evidence="11">
    <location>
        <begin position="31"/>
        <end position="1120"/>
    </location>
</feature>